<dbReference type="SUPFAM" id="SSF52833">
    <property type="entry name" value="Thioredoxin-like"/>
    <property type="match status" value="1"/>
</dbReference>
<dbReference type="InterPro" id="IPR036249">
    <property type="entry name" value="Thioredoxin-like_sf"/>
</dbReference>
<dbReference type="PANTHER" id="PTHR30041">
    <property type="entry name" value="ARSENATE REDUCTASE"/>
    <property type="match status" value="1"/>
</dbReference>
<dbReference type="PROSITE" id="PS51354">
    <property type="entry name" value="GLUTAREDOXIN_2"/>
    <property type="match status" value="1"/>
</dbReference>
<dbReference type="InterPro" id="IPR006504">
    <property type="entry name" value="Tscrpt_reg_Spx/MgsR"/>
</dbReference>
<dbReference type="Pfam" id="PF03960">
    <property type="entry name" value="ArsC"/>
    <property type="match status" value="1"/>
</dbReference>
<accession>A0ABU9K052</accession>
<keyword evidence="3" id="KW-1185">Reference proteome</keyword>
<dbReference type="Gene3D" id="3.40.30.10">
    <property type="entry name" value="Glutaredoxin"/>
    <property type="match status" value="1"/>
</dbReference>
<dbReference type="InterPro" id="IPR006660">
    <property type="entry name" value="Arsenate_reductase-like"/>
</dbReference>
<dbReference type="NCBIfam" id="TIGR01617">
    <property type="entry name" value="arsC_related"/>
    <property type="match status" value="1"/>
</dbReference>
<evidence type="ECO:0000256" key="1">
    <source>
        <dbReference type="PROSITE-ProRule" id="PRU01282"/>
    </source>
</evidence>
<dbReference type="RefSeq" id="WP_328168379.1">
    <property type="nucleotide sequence ID" value="NZ_CP163263.1"/>
</dbReference>
<name>A0ABU9K052_9BACI</name>
<comment type="similarity">
    <text evidence="1">Belongs to the ArsC family.</text>
</comment>
<dbReference type="Proteomes" id="UP001459714">
    <property type="component" value="Unassembled WGS sequence"/>
</dbReference>
<proteinExistence type="inferred from homology"/>
<comment type="caution">
    <text evidence="2">The sequence shown here is derived from an EMBL/GenBank/DDBJ whole genome shotgun (WGS) entry which is preliminary data.</text>
</comment>
<evidence type="ECO:0000313" key="3">
    <source>
        <dbReference type="Proteomes" id="UP001459714"/>
    </source>
</evidence>
<dbReference type="PANTHER" id="PTHR30041:SF8">
    <property type="entry name" value="PROTEIN YFFB"/>
    <property type="match status" value="1"/>
</dbReference>
<dbReference type="EMBL" id="JBBYAK010000001">
    <property type="protein sequence ID" value="MEL3958481.1"/>
    <property type="molecule type" value="Genomic_DNA"/>
</dbReference>
<evidence type="ECO:0000313" key="2">
    <source>
        <dbReference type="EMBL" id="MEL3958481.1"/>
    </source>
</evidence>
<organism evidence="2 3">
    <name type="scientific">Caldifermentibacillus hisashii</name>
    <dbReference type="NCBI Taxonomy" id="996558"/>
    <lineage>
        <taxon>Bacteria</taxon>
        <taxon>Bacillati</taxon>
        <taxon>Bacillota</taxon>
        <taxon>Bacilli</taxon>
        <taxon>Bacillales</taxon>
        <taxon>Bacillaceae</taxon>
        <taxon>Caldifermentibacillus</taxon>
    </lineage>
</organism>
<gene>
    <name evidence="2" type="ORF">NST17_15055</name>
</gene>
<reference evidence="2 3" key="1">
    <citation type="submission" date="2024-03" db="EMBL/GenBank/DDBJ databases">
        <title>Bacilli Hybrid Assemblies.</title>
        <authorList>
            <person name="Kovac J."/>
        </authorList>
    </citation>
    <scope>NUCLEOTIDE SEQUENCE [LARGE SCALE GENOMIC DNA]</scope>
    <source>
        <strain evidence="2 3">FSL M8-0022</strain>
    </source>
</reference>
<dbReference type="CDD" id="cd03036">
    <property type="entry name" value="ArsC_like"/>
    <property type="match status" value="1"/>
</dbReference>
<dbReference type="PROSITE" id="PS51353">
    <property type="entry name" value="ARSC"/>
    <property type="match status" value="1"/>
</dbReference>
<sequence length="120" mass="13982">MSITFYWYPNCGTCRKAKNWLDAHGVSYHAVHIVENPPNRDEIEQLYKKSGLELKRFFNTSGQKYRELGLKDKINTLEEGELLDLLASDGMLLKRPIVTNGEKVTVGFKEEEFEKEWLDK</sequence>
<protein>
    <submittedName>
        <fullName evidence="2">Arsenate reductase family protein</fullName>
    </submittedName>
</protein>